<reference evidence="2 3" key="1">
    <citation type="journal article" date="2019" name="Sci. Rep.">
        <title>A high-quality genome of Eragrostis curvula grass provides insights into Poaceae evolution and supports new strategies to enhance forage quality.</title>
        <authorList>
            <person name="Carballo J."/>
            <person name="Santos B.A.C.M."/>
            <person name="Zappacosta D."/>
            <person name="Garbus I."/>
            <person name="Selva J.P."/>
            <person name="Gallo C.A."/>
            <person name="Diaz A."/>
            <person name="Albertini E."/>
            <person name="Caccamo M."/>
            <person name="Echenique V."/>
        </authorList>
    </citation>
    <scope>NUCLEOTIDE SEQUENCE [LARGE SCALE GENOMIC DNA]</scope>
    <source>
        <strain evidence="3">cv. Victoria</strain>
        <tissue evidence="2">Leaf</tissue>
    </source>
</reference>
<dbReference type="AlphaFoldDB" id="A0A5J9WAU1"/>
<gene>
    <name evidence="2" type="ORF">EJB05_04589</name>
</gene>
<organism evidence="2 3">
    <name type="scientific">Eragrostis curvula</name>
    <name type="common">weeping love grass</name>
    <dbReference type="NCBI Taxonomy" id="38414"/>
    <lineage>
        <taxon>Eukaryota</taxon>
        <taxon>Viridiplantae</taxon>
        <taxon>Streptophyta</taxon>
        <taxon>Embryophyta</taxon>
        <taxon>Tracheophyta</taxon>
        <taxon>Spermatophyta</taxon>
        <taxon>Magnoliopsida</taxon>
        <taxon>Liliopsida</taxon>
        <taxon>Poales</taxon>
        <taxon>Poaceae</taxon>
        <taxon>PACMAD clade</taxon>
        <taxon>Chloridoideae</taxon>
        <taxon>Eragrostideae</taxon>
        <taxon>Eragrostidinae</taxon>
        <taxon>Eragrostis</taxon>
    </lineage>
</organism>
<sequence length="240" mass="27216">LPEAGKRGRSAGVPLSWLRARFGTCPVGADDATVTYHARAWVMHMFGTVLFPDGTGDAASWMYLPCLLDWDAAGQFSWGSAVLAFLYRQLCEACRRTKPRSSLGGCVYLLQLWMWSRLPVGRPRVRAPQPWTPEGVPEQLPTAAYVWENVGAPYAETERAYVEFSNELDALTPSCGRDIRRSVNEIGNVMAFPAGQPDGESRLRAAMERLQRRLRRVAARWRVWRQVISLIYIDFVWMFM</sequence>
<feature type="non-terminal residue" evidence="2">
    <location>
        <position position="1"/>
    </location>
</feature>
<keyword evidence="3" id="KW-1185">Reference proteome</keyword>
<evidence type="ECO:0000313" key="2">
    <source>
        <dbReference type="EMBL" id="TVU45116.1"/>
    </source>
</evidence>
<dbReference type="GO" id="GO:0010073">
    <property type="term" value="P:meristem maintenance"/>
    <property type="evidence" value="ECO:0007669"/>
    <property type="project" value="InterPro"/>
</dbReference>
<protein>
    <recommendedName>
        <fullName evidence="1">Aminotransferase-like plant mobile domain-containing protein</fullName>
    </recommendedName>
</protein>
<dbReference type="EMBL" id="RWGY01000004">
    <property type="protein sequence ID" value="TVU45116.1"/>
    <property type="molecule type" value="Genomic_DNA"/>
</dbReference>
<dbReference type="InterPro" id="IPR044824">
    <property type="entry name" value="MAIN-like"/>
</dbReference>
<dbReference type="InterPro" id="IPR019557">
    <property type="entry name" value="AminoTfrase-like_pln_mobile"/>
</dbReference>
<dbReference type="PANTHER" id="PTHR46033">
    <property type="entry name" value="PROTEIN MAIN-LIKE 2"/>
    <property type="match status" value="1"/>
</dbReference>
<dbReference type="Pfam" id="PF10536">
    <property type="entry name" value="PMD"/>
    <property type="match status" value="1"/>
</dbReference>
<evidence type="ECO:0000313" key="3">
    <source>
        <dbReference type="Proteomes" id="UP000324897"/>
    </source>
</evidence>
<accession>A0A5J9WAU1</accession>
<evidence type="ECO:0000259" key="1">
    <source>
        <dbReference type="Pfam" id="PF10536"/>
    </source>
</evidence>
<name>A0A5J9WAU1_9POAL</name>
<proteinExistence type="predicted"/>
<feature type="domain" description="Aminotransferase-like plant mobile" evidence="1">
    <location>
        <begin position="13"/>
        <end position="174"/>
    </location>
</feature>
<comment type="caution">
    <text evidence="2">The sequence shown here is derived from an EMBL/GenBank/DDBJ whole genome shotgun (WGS) entry which is preliminary data.</text>
</comment>
<dbReference type="Proteomes" id="UP000324897">
    <property type="component" value="Chromosome 5"/>
</dbReference>
<dbReference type="OrthoDB" id="593744at2759"/>
<dbReference type="PANTHER" id="PTHR46033:SF8">
    <property type="entry name" value="PROTEIN MAINTENANCE OF MERISTEMS-LIKE"/>
    <property type="match status" value="1"/>
</dbReference>